<feature type="transmembrane region" description="Helical" evidence="9">
    <location>
        <begin position="267"/>
        <end position="288"/>
    </location>
</feature>
<evidence type="ECO:0000256" key="3">
    <source>
        <dbReference type="ARBA" id="ARBA00022989"/>
    </source>
</evidence>
<feature type="transmembrane region" description="Helical" evidence="9">
    <location>
        <begin position="75"/>
        <end position="99"/>
    </location>
</feature>
<dbReference type="PRINTS" id="PR00237">
    <property type="entry name" value="GPCRRHODOPSN"/>
</dbReference>
<dbReference type="SUPFAM" id="SSF81321">
    <property type="entry name" value="Family A G protein-coupled receptor-like"/>
    <property type="match status" value="1"/>
</dbReference>
<feature type="transmembrane region" description="Helical" evidence="9">
    <location>
        <begin position="159"/>
        <end position="179"/>
    </location>
</feature>
<dbReference type="AlphaFoldDB" id="A0AAD9L002"/>
<dbReference type="GO" id="GO:0004930">
    <property type="term" value="F:G protein-coupled receptor activity"/>
    <property type="evidence" value="ECO:0007669"/>
    <property type="project" value="UniProtKB-KW"/>
</dbReference>
<evidence type="ECO:0000256" key="6">
    <source>
        <dbReference type="ARBA" id="ARBA00023170"/>
    </source>
</evidence>
<proteinExistence type="inferred from homology"/>
<name>A0AAD9L002_RIDPI</name>
<feature type="domain" description="G-protein coupled receptors family 1 profile" evidence="10">
    <location>
        <begin position="57"/>
        <end position="324"/>
    </location>
</feature>
<dbReference type="Gene3D" id="1.20.1070.10">
    <property type="entry name" value="Rhodopsin 7-helix transmembrane proteins"/>
    <property type="match status" value="1"/>
</dbReference>
<evidence type="ECO:0000256" key="1">
    <source>
        <dbReference type="ARBA" id="ARBA00004141"/>
    </source>
</evidence>
<protein>
    <recommendedName>
        <fullName evidence="10">G-protein coupled receptors family 1 profile domain-containing protein</fullName>
    </recommendedName>
</protein>
<keyword evidence="3 9" id="KW-1133">Transmembrane helix</keyword>
<dbReference type="EMBL" id="JAODUO010000439">
    <property type="protein sequence ID" value="KAK2180516.1"/>
    <property type="molecule type" value="Genomic_DNA"/>
</dbReference>
<keyword evidence="12" id="KW-1185">Reference proteome</keyword>
<evidence type="ECO:0000256" key="8">
    <source>
        <dbReference type="RuleBase" id="RU000688"/>
    </source>
</evidence>
<feature type="transmembrane region" description="Helical" evidence="9">
    <location>
        <begin position="303"/>
        <end position="326"/>
    </location>
</feature>
<keyword evidence="4 8" id="KW-0297">G-protein coupled receptor</keyword>
<evidence type="ECO:0000313" key="12">
    <source>
        <dbReference type="Proteomes" id="UP001209878"/>
    </source>
</evidence>
<comment type="caution">
    <text evidence="11">The sequence shown here is derived from an EMBL/GenBank/DDBJ whole genome shotgun (WGS) entry which is preliminary data.</text>
</comment>
<evidence type="ECO:0000256" key="9">
    <source>
        <dbReference type="SAM" id="Phobius"/>
    </source>
</evidence>
<dbReference type="PANTHER" id="PTHR24243:SF230">
    <property type="entry name" value="G-PROTEIN COUPLED RECEPTORS FAMILY 1 PROFILE DOMAIN-CONTAINING PROTEIN"/>
    <property type="match status" value="1"/>
</dbReference>
<evidence type="ECO:0000256" key="7">
    <source>
        <dbReference type="ARBA" id="ARBA00023224"/>
    </source>
</evidence>
<comment type="similarity">
    <text evidence="8">Belongs to the G-protein coupled receptor 1 family.</text>
</comment>
<comment type="subcellular location">
    <subcellularLocation>
        <location evidence="1">Membrane</location>
        <topology evidence="1">Multi-pass membrane protein</topology>
    </subcellularLocation>
</comment>
<evidence type="ECO:0000256" key="4">
    <source>
        <dbReference type="ARBA" id="ARBA00023040"/>
    </source>
</evidence>
<organism evidence="11 12">
    <name type="scientific">Ridgeia piscesae</name>
    <name type="common">Tubeworm</name>
    <dbReference type="NCBI Taxonomy" id="27915"/>
    <lineage>
        <taxon>Eukaryota</taxon>
        <taxon>Metazoa</taxon>
        <taxon>Spiralia</taxon>
        <taxon>Lophotrochozoa</taxon>
        <taxon>Annelida</taxon>
        <taxon>Polychaeta</taxon>
        <taxon>Sedentaria</taxon>
        <taxon>Canalipalpata</taxon>
        <taxon>Sabellida</taxon>
        <taxon>Siboglinidae</taxon>
        <taxon>Ridgeia</taxon>
    </lineage>
</organism>
<dbReference type="PROSITE" id="PS00237">
    <property type="entry name" value="G_PROTEIN_RECEP_F1_1"/>
    <property type="match status" value="1"/>
</dbReference>
<keyword evidence="7 8" id="KW-0807">Transducer</keyword>
<dbReference type="Proteomes" id="UP001209878">
    <property type="component" value="Unassembled WGS sequence"/>
</dbReference>
<dbReference type="Pfam" id="PF00001">
    <property type="entry name" value="7tm_1"/>
    <property type="match status" value="1"/>
</dbReference>
<evidence type="ECO:0000259" key="10">
    <source>
        <dbReference type="PROSITE" id="PS50262"/>
    </source>
</evidence>
<gene>
    <name evidence="11" type="ORF">NP493_439g00014</name>
</gene>
<feature type="transmembrane region" description="Helical" evidence="9">
    <location>
        <begin position="214"/>
        <end position="234"/>
    </location>
</feature>
<evidence type="ECO:0000313" key="11">
    <source>
        <dbReference type="EMBL" id="KAK2180516.1"/>
    </source>
</evidence>
<dbReference type="InterPro" id="IPR017452">
    <property type="entry name" value="GPCR_Rhodpsn_7TM"/>
</dbReference>
<reference evidence="11" key="1">
    <citation type="journal article" date="2023" name="Mol. Biol. Evol.">
        <title>Third-Generation Sequencing Reveals the Adaptive Role of the Epigenome in Three Deep-Sea Polychaetes.</title>
        <authorList>
            <person name="Perez M."/>
            <person name="Aroh O."/>
            <person name="Sun Y."/>
            <person name="Lan Y."/>
            <person name="Juniper S.K."/>
            <person name="Young C.R."/>
            <person name="Angers B."/>
            <person name="Qian P.Y."/>
        </authorList>
    </citation>
    <scope>NUCLEOTIDE SEQUENCE</scope>
    <source>
        <strain evidence="11">R07B-5</strain>
    </source>
</reference>
<keyword evidence="2 8" id="KW-0812">Transmembrane</keyword>
<dbReference type="PROSITE" id="PS50262">
    <property type="entry name" value="G_PROTEIN_RECEP_F1_2"/>
    <property type="match status" value="1"/>
</dbReference>
<feature type="transmembrane region" description="Helical" evidence="9">
    <location>
        <begin position="38"/>
        <end position="63"/>
    </location>
</feature>
<keyword evidence="6 8" id="KW-0675">Receptor</keyword>
<accession>A0AAD9L002</accession>
<dbReference type="PANTHER" id="PTHR24243">
    <property type="entry name" value="G-PROTEIN COUPLED RECEPTOR"/>
    <property type="match status" value="1"/>
</dbReference>
<evidence type="ECO:0000256" key="5">
    <source>
        <dbReference type="ARBA" id="ARBA00023136"/>
    </source>
</evidence>
<evidence type="ECO:0000256" key="2">
    <source>
        <dbReference type="ARBA" id="ARBA00022692"/>
    </source>
</evidence>
<keyword evidence="5 9" id="KW-0472">Membrane</keyword>
<feature type="transmembrane region" description="Helical" evidence="9">
    <location>
        <begin position="119"/>
        <end position="138"/>
    </location>
</feature>
<dbReference type="GO" id="GO:0005886">
    <property type="term" value="C:plasma membrane"/>
    <property type="evidence" value="ECO:0007669"/>
    <property type="project" value="TreeGrafter"/>
</dbReference>
<dbReference type="InterPro" id="IPR000276">
    <property type="entry name" value="GPCR_Rhodpsn"/>
</dbReference>
<dbReference type="CDD" id="cd14978">
    <property type="entry name" value="7tmA_FMRFamide_R-like"/>
    <property type="match status" value="1"/>
</dbReference>
<sequence length="392" mass="44630">MDDIINATFTYGNDTVVAAVHFVTPRLLQTSQWVEHKVALALIVFGLPAIILLGTLGNALSFAVLTRTRMCRTSLYFYLCALACADTSVLYLSSFKTWIRAVSGFELLHTSNVGCKTVMFLFLVGLHMSAWMIVLLTADRFVAVWFPFKMATVCTLRRAHVATAMALAVALLYNAHVFWTFRLQVFTSGTRRVYQCSPRPLDYFMHRVFPYMKLVTYAILPFTFVLVFNLAIIYRVTRNSLPHSNGGDHGRYDTPTTERHGQGRITYMLLTVSFMWLALTVPFTVWTFANPRPTDSHSRAKAFLVKTICFLLMYTNHGINFYIYCITGRKFRRELRELCCAGRKSNRRTTSNRLSSLKSSRLTKLLQVQSEKPNNVKAGTLPLDTFPLNARL</sequence>